<evidence type="ECO:0000313" key="2">
    <source>
        <dbReference type="EMBL" id="AJI23918.1"/>
    </source>
</evidence>
<organism evidence="2 3">
    <name type="scientific">Priestia megaterium (strain ATCC 14581 / DSM 32 / CCUG 1817 / JCM 2506 / NBRC 15308 / NCIMB 9376 / NCTC 10342 / NRRL B-14308 / VKM B-512 / Ford 19)</name>
    <name type="common">Bacillus megaterium</name>
    <dbReference type="NCBI Taxonomy" id="1348623"/>
    <lineage>
        <taxon>Bacteria</taxon>
        <taxon>Bacillati</taxon>
        <taxon>Bacillota</taxon>
        <taxon>Bacilli</taxon>
        <taxon>Bacillales</taxon>
        <taxon>Bacillaceae</taxon>
        <taxon>Priestia</taxon>
    </lineage>
</organism>
<dbReference type="NCBIfam" id="NF010181">
    <property type="entry name" value="PRK13660.1"/>
    <property type="match status" value="1"/>
</dbReference>
<dbReference type="InterPro" id="IPR010697">
    <property type="entry name" value="YspA"/>
</dbReference>
<dbReference type="PANTHER" id="PTHR38440:SF1">
    <property type="entry name" value="UPF0398 PROTEIN SPR0331"/>
    <property type="match status" value="1"/>
</dbReference>
<dbReference type="SUPFAM" id="SSF102405">
    <property type="entry name" value="MCP/YpsA-like"/>
    <property type="match status" value="1"/>
</dbReference>
<dbReference type="PIRSF" id="PIRSF021290">
    <property type="entry name" value="DUF1273"/>
    <property type="match status" value="1"/>
</dbReference>
<dbReference type="EMBL" id="CP009920">
    <property type="protein sequence ID" value="AJI23918.1"/>
    <property type="molecule type" value="Genomic_DNA"/>
</dbReference>
<comment type="similarity">
    <text evidence="1">Belongs to the UPF0398 family.</text>
</comment>
<protein>
    <recommendedName>
        <fullName evidence="1">UPF0398 protein BG04_3725</fullName>
    </recommendedName>
</protein>
<dbReference type="HAMAP" id="MF_01575">
    <property type="entry name" value="UPF0398"/>
    <property type="match status" value="1"/>
</dbReference>
<dbReference type="Proteomes" id="UP000031829">
    <property type="component" value="Chromosome"/>
</dbReference>
<evidence type="ECO:0000256" key="1">
    <source>
        <dbReference type="HAMAP-Rule" id="MF_01575"/>
    </source>
</evidence>
<dbReference type="PANTHER" id="PTHR38440">
    <property type="entry name" value="UPF0398 PROTEIN YPSA"/>
    <property type="match status" value="1"/>
</dbReference>
<dbReference type="RefSeq" id="WP_016763482.1">
    <property type="nucleotide sequence ID" value="NZ_BCVB01000002.1"/>
</dbReference>
<proteinExistence type="inferred from homology"/>
<dbReference type="Pfam" id="PF06908">
    <property type="entry name" value="YpsA"/>
    <property type="match status" value="1"/>
</dbReference>
<evidence type="ECO:0000313" key="3">
    <source>
        <dbReference type="Proteomes" id="UP000031829"/>
    </source>
</evidence>
<gene>
    <name evidence="2" type="ORF">BG04_3725</name>
</gene>
<accession>A0A0B6ATE5</accession>
<dbReference type="Gene3D" id="3.40.50.450">
    <property type="match status" value="1"/>
</dbReference>
<dbReference type="AlphaFoldDB" id="A0A0B6ATE5"/>
<dbReference type="KEGG" id="bmeg:BG04_3725"/>
<dbReference type="HOGENOM" id="CLU_105319_0_0_9"/>
<name>A0A0B6ATE5_PRIM2</name>
<dbReference type="GeneID" id="93641774"/>
<sequence>MKVLTVTGYKPFELGIFNEKHQGITYIKKALYKKLQELVEDGLEWVLISGQLGVEIWAAEVVFDLQLDYPELQLAVLTPFLEQEEKWNEANKELYEFVLSQADYVDSITKKKYESPAQFRLKNQFLVEKSEGICLVYDEEHEGSPKYMLETAKKRAEREEYPIIMVTSHDLQDIVDEEKFSSF</sequence>
<reference evidence="2 3" key="1">
    <citation type="journal article" date="2015" name="Genome Announc.">
        <title>Complete genome sequences for 35 biothreat assay-relevant bacillus species.</title>
        <authorList>
            <person name="Johnson S.L."/>
            <person name="Daligault H.E."/>
            <person name="Davenport K.W."/>
            <person name="Jaissle J."/>
            <person name="Frey K.G."/>
            <person name="Ladner J.T."/>
            <person name="Broomall S.M."/>
            <person name="Bishop-Lilly K.A."/>
            <person name="Bruce D.C."/>
            <person name="Gibbons H.S."/>
            <person name="Coyne S.R."/>
            <person name="Lo C.C."/>
            <person name="Meincke L."/>
            <person name="Munk A.C."/>
            <person name="Koroleva G.I."/>
            <person name="Rosenzweig C.N."/>
            <person name="Palacios G.F."/>
            <person name="Redden C.L."/>
            <person name="Minogue T.D."/>
            <person name="Chain P.S."/>
        </authorList>
    </citation>
    <scope>NUCLEOTIDE SEQUENCE [LARGE SCALE GENOMIC DNA]</scope>
    <source>
        <strain evidence="3">ATCC 14581 / DSM 32 / JCM 2506 / NBRC 15308 / NCIMB 9376 / NCTC 10342 / NRRL B-14308 / VKM B-512</strain>
    </source>
</reference>